<dbReference type="Pfam" id="PF08840">
    <property type="entry name" value="BAAT_C"/>
    <property type="match status" value="1"/>
</dbReference>
<evidence type="ECO:0000256" key="2">
    <source>
        <dbReference type="PIRSR" id="PIRSR016521-1"/>
    </source>
</evidence>
<feature type="active site" description="Charge relay system" evidence="2">
    <location>
        <position position="383"/>
    </location>
</feature>
<feature type="active site" description="Charge relay system" evidence="2">
    <location>
        <position position="288"/>
    </location>
</feature>
<feature type="active site" description="Charge relay system" evidence="2">
    <location>
        <position position="417"/>
    </location>
</feature>
<protein>
    <submittedName>
        <fullName evidence="5">Acyl-coenzyme A thioesterase 5</fullName>
    </submittedName>
</protein>
<dbReference type="Gene3D" id="2.60.40.2240">
    <property type="entry name" value="Acyl-CoA thioester hydrolase/BAAT N-terminal domain"/>
    <property type="match status" value="1"/>
</dbReference>
<accession>A0A669BPY5</accession>
<dbReference type="PIRSF" id="PIRSF016521">
    <property type="entry name" value="Acyl-CoA_hydro"/>
    <property type="match status" value="1"/>
</dbReference>
<dbReference type="InParanoid" id="A0A669BPY5"/>
<dbReference type="PANTHER" id="PTHR10824:SF17">
    <property type="entry name" value="ACYL-COENZYME A THIOESTERASE 6"/>
    <property type="match status" value="1"/>
</dbReference>
<dbReference type="AlphaFoldDB" id="A0A669BPY5"/>
<comment type="similarity">
    <text evidence="1">Belongs to the C/M/P thioester hydrolase family.</text>
</comment>
<dbReference type="GeneTree" id="ENSGT01010000222336"/>
<sequence>MHSGILKAKSKQVVTRSKKIFAYFERVLNLKHIWAVTQVCHKSARSRVLRETKLTTRLILFEKMSSQVRLKLLPSIKCMFDEPIQVKVAGLRPRQVVSMRAKLTDDKGVVFSSSATYRANGNGEVDLKRDPSLGGSYVGVEPMGLLCSMRPLTMHKIYLKTNAINPQVVKFSVHEEEGRLLAEMTNERLLMRDGVTRVPVNEGNICGVLFTPPGKGPFPAVLDLPTSVSEARPSLLANKGFVVLSMAVYNKKGENSTETHLDHFEEAMNFLKQQPKVGSKGVGIMSRCKGANIGLSLAAFVPGVEAIVCINACNANVVTPLYYKKRQILSSLLYDESKFITTESGAVIVKDALEDPLAEKNKGSLIPIERAKTHFLFAAVEDDLSWDSKAYMDEMVVRLKHHGKENFETVFYPGAGHMLEPPYAPHCPSSFHAGVGKPVLWGGELKAHIAAEIHLWKKIQDFFKTHLSCDATQTKAKL</sequence>
<dbReference type="Gene3D" id="3.40.50.1820">
    <property type="entry name" value="alpha/beta hydrolase"/>
    <property type="match status" value="1"/>
</dbReference>
<dbReference type="Proteomes" id="UP000005207">
    <property type="component" value="Linkage group LG18"/>
</dbReference>
<dbReference type="GO" id="GO:0047617">
    <property type="term" value="F:fatty acyl-CoA hydrolase activity"/>
    <property type="evidence" value="ECO:0007669"/>
    <property type="project" value="TreeGrafter"/>
</dbReference>
<dbReference type="PANTHER" id="PTHR10824">
    <property type="entry name" value="ACYL-COENZYME A THIOESTERASE-RELATED"/>
    <property type="match status" value="1"/>
</dbReference>
<dbReference type="GO" id="GO:0006631">
    <property type="term" value="P:fatty acid metabolic process"/>
    <property type="evidence" value="ECO:0007669"/>
    <property type="project" value="TreeGrafter"/>
</dbReference>
<evidence type="ECO:0000259" key="4">
    <source>
        <dbReference type="Pfam" id="PF08840"/>
    </source>
</evidence>
<dbReference type="SUPFAM" id="SSF53474">
    <property type="entry name" value="alpha/beta-Hydrolases"/>
    <property type="match status" value="1"/>
</dbReference>
<feature type="domain" description="BAAT/Acyl-CoA thioester hydrolase C-terminal" evidence="4">
    <location>
        <begin position="260"/>
        <end position="468"/>
    </location>
</feature>
<dbReference type="GO" id="GO:0006637">
    <property type="term" value="P:acyl-CoA metabolic process"/>
    <property type="evidence" value="ECO:0007669"/>
    <property type="project" value="InterPro"/>
</dbReference>
<feature type="domain" description="Acyl-CoA thioester hydrolase/bile acid-CoA amino acid N-acetyltransferase" evidence="3">
    <location>
        <begin position="81"/>
        <end position="202"/>
    </location>
</feature>
<proteinExistence type="inferred from homology"/>
<evidence type="ECO:0000313" key="5">
    <source>
        <dbReference type="Ensembl" id="ENSONIP00000037433.1"/>
    </source>
</evidence>
<reference evidence="5" key="2">
    <citation type="submission" date="2025-08" db="UniProtKB">
        <authorList>
            <consortium name="Ensembl"/>
        </authorList>
    </citation>
    <scope>IDENTIFICATION</scope>
</reference>
<name>A0A669BPY5_ORENI</name>
<organism evidence="5 6">
    <name type="scientific">Oreochromis niloticus</name>
    <name type="common">Nile tilapia</name>
    <name type="synonym">Tilapia nilotica</name>
    <dbReference type="NCBI Taxonomy" id="8128"/>
    <lineage>
        <taxon>Eukaryota</taxon>
        <taxon>Metazoa</taxon>
        <taxon>Chordata</taxon>
        <taxon>Craniata</taxon>
        <taxon>Vertebrata</taxon>
        <taxon>Euteleostomi</taxon>
        <taxon>Actinopterygii</taxon>
        <taxon>Neopterygii</taxon>
        <taxon>Teleostei</taxon>
        <taxon>Neoteleostei</taxon>
        <taxon>Acanthomorphata</taxon>
        <taxon>Ovalentaria</taxon>
        <taxon>Cichlomorphae</taxon>
        <taxon>Cichliformes</taxon>
        <taxon>Cichlidae</taxon>
        <taxon>African cichlids</taxon>
        <taxon>Pseudocrenilabrinae</taxon>
        <taxon>Oreochromini</taxon>
        <taxon>Oreochromis</taxon>
    </lineage>
</organism>
<dbReference type="InterPro" id="IPR029058">
    <property type="entry name" value="AB_hydrolase_fold"/>
</dbReference>
<dbReference type="InterPro" id="IPR006862">
    <property type="entry name" value="Thio_Ohase/aa_AcTrfase"/>
</dbReference>
<keyword evidence="6" id="KW-1185">Reference proteome</keyword>
<dbReference type="Pfam" id="PF04775">
    <property type="entry name" value="Bile_Hydr_Trans"/>
    <property type="match status" value="1"/>
</dbReference>
<dbReference type="Ensembl" id="ENSONIT00000054478.1">
    <property type="protein sequence ID" value="ENSONIP00000037433.1"/>
    <property type="gene ID" value="ENSONIG00000020987.2"/>
</dbReference>
<evidence type="ECO:0000259" key="3">
    <source>
        <dbReference type="Pfam" id="PF04775"/>
    </source>
</evidence>
<evidence type="ECO:0000256" key="1">
    <source>
        <dbReference type="ARBA" id="ARBA00006538"/>
    </source>
</evidence>
<reference evidence="5" key="3">
    <citation type="submission" date="2025-09" db="UniProtKB">
        <authorList>
            <consortium name="Ensembl"/>
        </authorList>
    </citation>
    <scope>IDENTIFICATION</scope>
</reference>
<dbReference type="InterPro" id="IPR042490">
    <property type="entry name" value="Thio_Ohase/BAAT_N"/>
</dbReference>
<reference evidence="6" key="1">
    <citation type="submission" date="2012-01" db="EMBL/GenBank/DDBJ databases">
        <title>The Genome Sequence of Oreochromis niloticus (Nile Tilapia).</title>
        <authorList>
            <consortium name="Broad Institute Genome Assembly Team"/>
            <consortium name="Broad Institute Sequencing Platform"/>
            <person name="Di Palma F."/>
            <person name="Johnson J."/>
            <person name="Lander E.S."/>
            <person name="Lindblad-Toh K."/>
        </authorList>
    </citation>
    <scope>NUCLEOTIDE SEQUENCE [LARGE SCALE GENOMIC DNA]</scope>
</reference>
<dbReference type="FunFam" id="3.40.50.1820:FF:000024">
    <property type="entry name" value="acyl-coenzyme A thioesterase 4"/>
    <property type="match status" value="1"/>
</dbReference>
<dbReference type="InterPro" id="IPR014940">
    <property type="entry name" value="BAAT_C"/>
</dbReference>
<evidence type="ECO:0000313" key="6">
    <source>
        <dbReference type="Proteomes" id="UP000005207"/>
    </source>
</evidence>
<gene>
    <name evidence="5" type="primary">LOC106097657</name>
</gene>
<dbReference type="InterPro" id="IPR016662">
    <property type="entry name" value="Acyl-CoA_thioEstase_long-chain"/>
</dbReference>